<dbReference type="InterPro" id="IPR006016">
    <property type="entry name" value="UspA"/>
</dbReference>
<reference evidence="3 4" key="2">
    <citation type="submission" date="2019-01" db="EMBL/GenBank/DDBJ databases">
        <title>Tautonia sociabilis, a novel thermotolerant planctomycete of Isosphaeraceae family, isolated from a 4000 m deep subterranean habitat.</title>
        <authorList>
            <person name="Kovaleva O.L."/>
            <person name="Elcheninov A.G."/>
            <person name="Van Heerden E."/>
            <person name="Toshchakov S.V."/>
            <person name="Novikov A."/>
            <person name="Bonch-Osmolovskaya E.A."/>
            <person name="Kublanov I.V."/>
        </authorList>
    </citation>
    <scope>NUCLEOTIDE SEQUENCE [LARGE SCALE GENOMIC DNA]</scope>
    <source>
        <strain evidence="3 4">GM2012</strain>
    </source>
</reference>
<dbReference type="EMBL" id="RYZH01000003">
    <property type="protein sequence ID" value="RUL89320.1"/>
    <property type="molecule type" value="Genomic_DNA"/>
</dbReference>
<keyword evidence="4" id="KW-1185">Reference proteome</keyword>
<evidence type="ECO:0000313" key="3">
    <source>
        <dbReference type="EMBL" id="RUL89320.1"/>
    </source>
</evidence>
<dbReference type="CDD" id="cd00293">
    <property type="entry name" value="USP-like"/>
    <property type="match status" value="2"/>
</dbReference>
<dbReference type="PRINTS" id="PR01438">
    <property type="entry name" value="UNVRSLSTRESS"/>
</dbReference>
<dbReference type="SUPFAM" id="SSF52402">
    <property type="entry name" value="Adenine nucleotide alpha hydrolases-like"/>
    <property type="match status" value="2"/>
</dbReference>
<reference evidence="3 4" key="1">
    <citation type="submission" date="2018-12" db="EMBL/GenBank/DDBJ databases">
        <authorList>
            <person name="Toschakov S.V."/>
        </authorList>
    </citation>
    <scope>NUCLEOTIDE SEQUENCE [LARGE SCALE GENOMIC DNA]</scope>
    <source>
        <strain evidence="3 4">GM2012</strain>
    </source>
</reference>
<dbReference type="OrthoDB" id="9804721at2"/>
<dbReference type="Proteomes" id="UP000280296">
    <property type="component" value="Unassembled WGS sequence"/>
</dbReference>
<dbReference type="Pfam" id="PF00582">
    <property type="entry name" value="Usp"/>
    <property type="match status" value="2"/>
</dbReference>
<accession>A0A432MPQ7</accession>
<dbReference type="RefSeq" id="WP_126723756.1">
    <property type="nucleotide sequence ID" value="NZ_RYZH01000003.1"/>
</dbReference>
<dbReference type="PANTHER" id="PTHR46268:SF15">
    <property type="entry name" value="UNIVERSAL STRESS PROTEIN HP_0031"/>
    <property type="match status" value="1"/>
</dbReference>
<sequence>MLKTMLVGLDGSVDGDAALELAIRWASRLDAMVVGLGIVDEPGIHGAEETWLGEVYFRQINERLTEDVRRAVDRTLERAAIRCAEAKVAFKPLEDVGNPSERILVEAQRYDLILMGQRTHFRFGWEDAADDTLRRVLTENPRPVVACPRRPGPESRNVLIAFDGSVQAARALQAFQASGIGQDRQISVLCCGTDKVEAARTADRASEYLGFHGLAAKPIVLKSDRAPAREILGQLEETKAELLVMGAYGKPTLREWILGSTTRAVLKECPVPVFLFH</sequence>
<dbReference type="AlphaFoldDB" id="A0A432MPQ7"/>
<evidence type="ECO:0000256" key="1">
    <source>
        <dbReference type="ARBA" id="ARBA00008791"/>
    </source>
</evidence>
<dbReference type="PANTHER" id="PTHR46268">
    <property type="entry name" value="STRESS RESPONSE PROTEIN NHAX"/>
    <property type="match status" value="1"/>
</dbReference>
<feature type="domain" description="UspA" evidence="2">
    <location>
        <begin position="156"/>
        <end position="276"/>
    </location>
</feature>
<comment type="caution">
    <text evidence="3">The sequence shown here is derived from an EMBL/GenBank/DDBJ whole genome shotgun (WGS) entry which is preliminary data.</text>
</comment>
<evidence type="ECO:0000313" key="4">
    <source>
        <dbReference type="Proteomes" id="UP000280296"/>
    </source>
</evidence>
<evidence type="ECO:0000259" key="2">
    <source>
        <dbReference type="Pfam" id="PF00582"/>
    </source>
</evidence>
<dbReference type="Gene3D" id="3.40.50.12370">
    <property type="match status" value="1"/>
</dbReference>
<name>A0A432MPQ7_9BACT</name>
<proteinExistence type="inferred from homology"/>
<organism evidence="3 4">
    <name type="scientific">Tautonia sociabilis</name>
    <dbReference type="NCBI Taxonomy" id="2080755"/>
    <lineage>
        <taxon>Bacteria</taxon>
        <taxon>Pseudomonadati</taxon>
        <taxon>Planctomycetota</taxon>
        <taxon>Planctomycetia</taxon>
        <taxon>Isosphaerales</taxon>
        <taxon>Isosphaeraceae</taxon>
        <taxon>Tautonia</taxon>
    </lineage>
</organism>
<protein>
    <submittedName>
        <fullName evidence="3">Universal stress protein</fullName>
    </submittedName>
</protein>
<comment type="similarity">
    <text evidence="1">Belongs to the universal stress protein A family.</text>
</comment>
<feature type="domain" description="UspA" evidence="2">
    <location>
        <begin position="1"/>
        <end position="119"/>
    </location>
</feature>
<dbReference type="InterPro" id="IPR006015">
    <property type="entry name" value="Universal_stress_UspA"/>
</dbReference>
<gene>
    <name evidence="3" type="ORF">TsocGM_02590</name>
</gene>